<evidence type="ECO:0000313" key="2">
    <source>
        <dbReference type="Proteomes" id="UP000234166"/>
    </source>
</evidence>
<gene>
    <name evidence="1" type="ORF">XAP7430_550029</name>
</gene>
<protein>
    <submittedName>
        <fullName evidence="1">Uncharacterized protein</fullName>
    </submittedName>
</protein>
<name>A0AB38E2T8_XANCH</name>
<evidence type="ECO:0000313" key="1">
    <source>
        <dbReference type="EMBL" id="SON91378.1"/>
    </source>
</evidence>
<comment type="caution">
    <text evidence="1">The sequence shown here is derived from an EMBL/GenBank/DDBJ whole genome shotgun (WGS) entry which is preliminary data.</text>
</comment>
<reference evidence="1 2" key="1">
    <citation type="submission" date="2017-10" db="EMBL/GenBank/DDBJ databases">
        <authorList>
            <person name="Regsiter A."/>
            <person name="William W."/>
        </authorList>
    </citation>
    <scope>NUCLEOTIDE SEQUENCE [LARGE SCALE GENOMIC DNA]</scope>
    <source>
        <strain evidence="1 2">CFBP7430</strain>
    </source>
</reference>
<dbReference type="AlphaFoldDB" id="A0AB38E2T8"/>
<organism evidence="1 2">
    <name type="scientific">Xanthomonas campestris pv. phaseoli</name>
    <dbReference type="NCBI Taxonomy" id="317013"/>
    <lineage>
        <taxon>Bacteria</taxon>
        <taxon>Pseudomonadati</taxon>
        <taxon>Pseudomonadota</taxon>
        <taxon>Gammaproteobacteria</taxon>
        <taxon>Lysobacterales</taxon>
        <taxon>Lysobacteraceae</taxon>
        <taxon>Xanthomonas</taxon>
    </lineage>
</organism>
<accession>A0AB38E2T8</accession>
<dbReference type="EMBL" id="OCYS01000111">
    <property type="protein sequence ID" value="SON91378.1"/>
    <property type="molecule type" value="Genomic_DNA"/>
</dbReference>
<dbReference type="Proteomes" id="UP000234166">
    <property type="component" value="Unassembled WGS sequence"/>
</dbReference>
<sequence>MALCTSTSNGGVGPLEFDMTQAQVAEVEAVMGPIEEIAADSLPAGSLAINQLRHRGAPLCAFHRGACAISIGPSDIIAARFQDISRFSGDPKHVYWTPGQAARAVFWRHNSGVLPSLGLELAGFVIEYGPKGKPLVFVSTTAAFTWPHPALFHPGREHFSKGDLIATSNLAA</sequence>
<proteinExistence type="predicted"/>